<evidence type="ECO:0000313" key="3">
    <source>
        <dbReference type="Proteomes" id="UP001472677"/>
    </source>
</evidence>
<feature type="compositionally biased region" description="Low complexity" evidence="1">
    <location>
        <begin position="28"/>
        <end position="41"/>
    </location>
</feature>
<reference evidence="2 3" key="1">
    <citation type="journal article" date="2024" name="G3 (Bethesda)">
        <title>Genome assembly of Hibiscus sabdariffa L. provides insights into metabolisms of medicinal natural products.</title>
        <authorList>
            <person name="Kim T."/>
        </authorList>
    </citation>
    <scope>NUCLEOTIDE SEQUENCE [LARGE SCALE GENOMIC DNA]</scope>
    <source>
        <strain evidence="2">TK-2024</strain>
        <tissue evidence="2">Old leaves</tissue>
    </source>
</reference>
<protein>
    <submittedName>
        <fullName evidence="2">Uncharacterized protein</fullName>
    </submittedName>
</protein>
<sequence length="106" mass="10986">MPSDSDLPAVDSLTQSAPIPVLTQPAVSQNTQCSSRSQSSSPIPIIAEQLSSVGIESATPDIHVSPAHNTKDDNVGFLATLMSDGPALVGSDQQATTEVLERSDDL</sequence>
<proteinExistence type="predicted"/>
<evidence type="ECO:0000256" key="1">
    <source>
        <dbReference type="SAM" id="MobiDB-lite"/>
    </source>
</evidence>
<accession>A0ABR2B239</accession>
<dbReference type="Proteomes" id="UP001472677">
    <property type="component" value="Unassembled WGS sequence"/>
</dbReference>
<keyword evidence="3" id="KW-1185">Reference proteome</keyword>
<feature type="region of interest" description="Disordered" evidence="1">
    <location>
        <begin position="1"/>
        <end position="43"/>
    </location>
</feature>
<comment type="caution">
    <text evidence="2">The sequence shown here is derived from an EMBL/GenBank/DDBJ whole genome shotgun (WGS) entry which is preliminary data.</text>
</comment>
<dbReference type="EMBL" id="JBBPBM010000206">
    <property type="protein sequence ID" value="KAK8500810.1"/>
    <property type="molecule type" value="Genomic_DNA"/>
</dbReference>
<evidence type="ECO:0000313" key="2">
    <source>
        <dbReference type="EMBL" id="KAK8500810.1"/>
    </source>
</evidence>
<name>A0ABR2B239_9ROSI</name>
<gene>
    <name evidence="2" type="ORF">V6N12_021019</name>
</gene>
<organism evidence="2 3">
    <name type="scientific">Hibiscus sabdariffa</name>
    <name type="common">roselle</name>
    <dbReference type="NCBI Taxonomy" id="183260"/>
    <lineage>
        <taxon>Eukaryota</taxon>
        <taxon>Viridiplantae</taxon>
        <taxon>Streptophyta</taxon>
        <taxon>Embryophyta</taxon>
        <taxon>Tracheophyta</taxon>
        <taxon>Spermatophyta</taxon>
        <taxon>Magnoliopsida</taxon>
        <taxon>eudicotyledons</taxon>
        <taxon>Gunneridae</taxon>
        <taxon>Pentapetalae</taxon>
        <taxon>rosids</taxon>
        <taxon>malvids</taxon>
        <taxon>Malvales</taxon>
        <taxon>Malvaceae</taxon>
        <taxon>Malvoideae</taxon>
        <taxon>Hibiscus</taxon>
    </lineage>
</organism>